<evidence type="ECO:0000313" key="2">
    <source>
        <dbReference type="Proteomes" id="UP000680038"/>
    </source>
</evidence>
<comment type="caution">
    <text evidence="1">The sequence shown here is derived from an EMBL/GenBank/DDBJ whole genome shotgun (WGS) entry which is preliminary data.</text>
</comment>
<dbReference type="Gene3D" id="3.20.20.80">
    <property type="entry name" value="Glycosidases"/>
    <property type="match status" value="1"/>
</dbReference>
<sequence>MNNLLHSLPFQQDAKRLSSCYCEGQGFDPPSFKLYSEADRLPTFSIRLPPIGEEPDLTYANECIHISYCDGSPAQSLTMEEAGVQIYKDSASYYIVYKGDRIPTLGLECGKCFRMRIMNYYSEVFWVTQTPEAKIKIEFSNNGQQLGDVPYQSFIVQKLLIDGEICSLDADLFENRKTENSGKETISYQRLTYRKKLTIYAAPDFISQLLASAPMHDGFKVSQGAEEIIALKKRVKVDQTQNGCCDYDIEVTLPYKDSEIIGGVCQSDTDPTLVLVDIPEDLPDSCEVDDEWTATSEVMCLKFGQVPPPIDPPITPVGTPPVGTTHPPEGRVLTNITLTVSCTNPWISGGIKYKKKITKTIADGEGGFTTELSFAEPCDLVIVTHSVSSPQCEAGLPPAGTPPVGTPPVGTPPVGTPPVGTPPVGTSPTEKYQLVLGTTGSGFDASATHGIAPEWVERIEAFNYSWGWGITGVAVWVPWDNWEPTAGNFQTAAMNRVISYLNARNLDLHIVFIARRTEGDGFITSDETVKGSDGTVCKEGPTGIYPSYGCVRTNALIYTAVAALVNVVKTYSRAGVMTLGGGTTGEFVNHVFNGEDHRELGDFCTDSLTRFNTWCTTRGLASAGTPPIIQGTGIDWPHPDWGDARGVEFGRFLSYCQKKYYKNFCDAVKSVSSLKCIYFYAAAANSQLAATSNANMNYIAAPGDGMYGSEGDGLYGHDGKVLCNSVNIGTMPNGISCVEFDPDDLSTWRYDHGTTPPYCNGNLNYGIMKSSMENLYAKGCMIIHWAMSFCPSEIAGMSEALQQLKVSYIGKTYVRPTLNGANTVEVEVTAKYRAGTNLNDGIDASTKYIKYTDNDFWGGVNPPA</sequence>
<reference evidence="1" key="1">
    <citation type="submission" date="2021-04" db="EMBL/GenBank/DDBJ databases">
        <authorList>
            <person name="Rodrigo-Torres L."/>
            <person name="Arahal R. D."/>
            <person name="Lucena T."/>
        </authorList>
    </citation>
    <scope>NUCLEOTIDE SEQUENCE</scope>
    <source>
        <strain evidence="1">CECT 9275</strain>
    </source>
</reference>
<keyword evidence="2" id="KW-1185">Reference proteome</keyword>
<dbReference type="Proteomes" id="UP000680038">
    <property type="component" value="Unassembled WGS sequence"/>
</dbReference>
<organism evidence="1 2">
    <name type="scientific">Dyadobacter helix</name>
    <dbReference type="NCBI Taxonomy" id="2822344"/>
    <lineage>
        <taxon>Bacteria</taxon>
        <taxon>Pseudomonadati</taxon>
        <taxon>Bacteroidota</taxon>
        <taxon>Cytophagia</taxon>
        <taxon>Cytophagales</taxon>
        <taxon>Spirosomataceae</taxon>
        <taxon>Dyadobacter</taxon>
    </lineage>
</organism>
<name>A0A916N664_9BACT</name>
<dbReference type="AlphaFoldDB" id="A0A916N664"/>
<evidence type="ECO:0000313" key="1">
    <source>
        <dbReference type="EMBL" id="CAG5001978.1"/>
    </source>
</evidence>
<protein>
    <submittedName>
        <fullName evidence="1">Uncharacterized protein</fullName>
    </submittedName>
</protein>
<dbReference type="RefSeq" id="WP_215239349.1">
    <property type="nucleotide sequence ID" value="NZ_CAJRAF010000002.1"/>
</dbReference>
<gene>
    <name evidence="1" type="ORF">DYBT9275_02779</name>
</gene>
<dbReference type="EMBL" id="CAJRAF010000002">
    <property type="protein sequence ID" value="CAG5001978.1"/>
    <property type="molecule type" value="Genomic_DNA"/>
</dbReference>
<accession>A0A916N664</accession>
<proteinExistence type="predicted"/>